<reference evidence="8" key="1">
    <citation type="submission" date="2025-08" db="UniProtKB">
        <authorList>
            <consortium name="RefSeq"/>
        </authorList>
    </citation>
    <scope>IDENTIFICATION</scope>
    <source>
        <tissue evidence="8">Tentacle</tissue>
    </source>
</reference>
<dbReference type="GeneID" id="116294583"/>
<evidence type="ECO:0000256" key="4">
    <source>
        <dbReference type="PROSITE-ProRule" id="PRU00089"/>
    </source>
</evidence>
<dbReference type="SUPFAM" id="SSF46785">
    <property type="entry name" value="Winged helix' DNA-binding domain"/>
    <property type="match status" value="1"/>
</dbReference>
<dbReference type="GO" id="GO:0005634">
    <property type="term" value="C:nucleus"/>
    <property type="evidence" value="ECO:0007669"/>
    <property type="project" value="UniProtKB-SubCell"/>
</dbReference>
<feature type="DNA-binding region" description="Fork-head" evidence="4">
    <location>
        <begin position="72"/>
        <end position="167"/>
    </location>
</feature>
<dbReference type="PROSITE" id="PS00657">
    <property type="entry name" value="FORK_HEAD_1"/>
    <property type="match status" value="1"/>
</dbReference>
<dbReference type="InterPro" id="IPR018122">
    <property type="entry name" value="TF_fork_head_CS_1"/>
</dbReference>
<evidence type="ECO:0000256" key="1">
    <source>
        <dbReference type="ARBA" id="ARBA00004123"/>
    </source>
</evidence>
<evidence type="ECO:0000313" key="7">
    <source>
        <dbReference type="Proteomes" id="UP000515163"/>
    </source>
</evidence>
<dbReference type="RefSeq" id="XP_031558075.1">
    <property type="nucleotide sequence ID" value="XM_031702215.1"/>
</dbReference>
<accession>A0A6P8HZH8</accession>
<evidence type="ECO:0000256" key="2">
    <source>
        <dbReference type="ARBA" id="ARBA00023125"/>
    </source>
</evidence>
<dbReference type="InterPro" id="IPR036388">
    <property type="entry name" value="WH-like_DNA-bd_sf"/>
</dbReference>
<evidence type="ECO:0000313" key="8">
    <source>
        <dbReference type="RefSeq" id="XP_031558075.1"/>
    </source>
</evidence>
<dbReference type="Proteomes" id="UP000515163">
    <property type="component" value="Unplaced"/>
</dbReference>
<organism evidence="7 8">
    <name type="scientific">Actinia tenebrosa</name>
    <name type="common">Australian red waratah sea anemone</name>
    <dbReference type="NCBI Taxonomy" id="6105"/>
    <lineage>
        <taxon>Eukaryota</taxon>
        <taxon>Metazoa</taxon>
        <taxon>Cnidaria</taxon>
        <taxon>Anthozoa</taxon>
        <taxon>Hexacorallia</taxon>
        <taxon>Actiniaria</taxon>
        <taxon>Actiniidae</taxon>
        <taxon>Actinia</taxon>
    </lineage>
</organism>
<dbReference type="KEGG" id="aten:116294583"/>
<dbReference type="InParanoid" id="A0A6P8HZH8"/>
<dbReference type="SMART" id="SM00339">
    <property type="entry name" value="FH"/>
    <property type="match status" value="1"/>
</dbReference>
<keyword evidence="2 4" id="KW-0238">DNA-binding</keyword>
<comment type="subcellular location">
    <subcellularLocation>
        <location evidence="1 4">Nucleus</location>
    </subcellularLocation>
</comment>
<dbReference type="GO" id="GO:0009653">
    <property type="term" value="P:anatomical structure morphogenesis"/>
    <property type="evidence" value="ECO:0007669"/>
    <property type="project" value="TreeGrafter"/>
</dbReference>
<dbReference type="PANTHER" id="PTHR11829:SF206">
    <property type="entry name" value="FORKHEAD BOX PROTEIN Q1"/>
    <property type="match status" value="1"/>
</dbReference>
<evidence type="ECO:0000256" key="5">
    <source>
        <dbReference type="SAM" id="MobiDB-lite"/>
    </source>
</evidence>
<dbReference type="PRINTS" id="PR00053">
    <property type="entry name" value="FORKHEAD"/>
</dbReference>
<dbReference type="AlphaFoldDB" id="A0A6P8HZH8"/>
<protein>
    <submittedName>
        <fullName evidence="8">Forkhead box protein C1-A-like</fullName>
    </submittedName>
</protein>
<dbReference type="PROSITE" id="PS50039">
    <property type="entry name" value="FORK_HEAD_3"/>
    <property type="match status" value="1"/>
</dbReference>
<proteinExistence type="predicted"/>
<sequence>MSVLKTTANVHVEVPAKEIKKIGHYHEDIHPALLEHSRHFDLEVPISYNPILERVMSLKQKPQRMEKGERMKPPHSYIALIATAILNSPEKRLTLTEINDYLVKHYVFFRGSYQGWKNSVRHNLSFNKCFVKILRDPARPWGKDNYWTVSSLNDYLLSDGSFRRRRRRKPKKRDSESTARRERLLQADFQEEFRHDSQHHRSSALLLPQLPLHRVESISTQQNKTTKFHGSFSIENILADDKDVERRTSPQDSDRLPVPTQANATSRSSIPFINLGEGTLKAPTTNCHHSPARPIHPSHEHIMFRPPHHQGVLPHSCELWNAYPHCIPHCYCRCY</sequence>
<dbReference type="InterPro" id="IPR047518">
    <property type="entry name" value="FH_FOXQ1"/>
</dbReference>
<dbReference type="FunFam" id="1.10.10.10:FF:000071">
    <property type="entry name" value="Forkhead box F1"/>
    <property type="match status" value="1"/>
</dbReference>
<dbReference type="GO" id="GO:0030154">
    <property type="term" value="P:cell differentiation"/>
    <property type="evidence" value="ECO:0007669"/>
    <property type="project" value="TreeGrafter"/>
</dbReference>
<dbReference type="InterPro" id="IPR030456">
    <property type="entry name" value="TF_fork_head_CS_2"/>
</dbReference>
<dbReference type="InterPro" id="IPR050211">
    <property type="entry name" value="FOX_domain-containing"/>
</dbReference>
<feature type="region of interest" description="Disordered" evidence="5">
    <location>
        <begin position="239"/>
        <end position="264"/>
    </location>
</feature>
<dbReference type="Pfam" id="PF00250">
    <property type="entry name" value="Forkhead"/>
    <property type="match status" value="1"/>
</dbReference>
<evidence type="ECO:0000259" key="6">
    <source>
        <dbReference type="PROSITE" id="PS50039"/>
    </source>
</evidence>
<keyword evidence="3 4" id="KW-0539">Nucleus</keyword>
<feature type="compositionally biased region" description="Basic and acidic residues" evidence="5">
    <location>
        <begin position="239"/>
        <end position="255"/>
    </location>
</feature>
<dbReference type="OrthoDB" id="5954824at2759"/>
<dbReference type="CDD" id="cd20034">
    <property type="entry name" value="FH_FOXQ1-like"/>
    <property type="match status" value="1"/>
</dbReference>
<evidence type="ECO:0000256" key="3">
    <source>
        <dbReference type="ARBA" id="ARBA00023242"/>
    </source>
</evidence>
<dbReference type="InterPro" id="IPR036390">
    <property type="entry name" value="WH_DNA-bd_sf"/>
</dbReference>
<feature type="domain" description="Fork-head" evidence="6">
    <location>
        <begin position="72"/>
        <end position="167"/>
    </location>
</feature>
<dbReference type="GO" id="GO:0000978">
    <property type="term" value="F:RNA polymerase II cis-regulatory region sequence-specific DNA binding"/>
    <property type="evidence" value="ECO:0007669"/>
    <property type="project" value="TreeGrafter"/>
</dbReference>
<dbReference type="Gene3D" id="1.10.10.10">
    <property type="entry name" value="Winged helix-like DNA-binding domain superfamily/Winged helix DNA-binding domain"/>
    <property type="match status" value="1"/>
</dbReference>
<dbReference type="PANTHER" id="PTHR11829">
    <property type="entry name" value="FORKHEAD BOX PROTEIN"/>
    <property type="match status" value="1"/>
</dbReference>
<dbReference type="PROSITE" id="PS00658">
    <property type="entry name" value="FORK_HEAD_2"/>
    <property type="match status" value="1"/>
</dbReference>
<keyword evidence="7" id="KW-1185">Reference proteome</keyword>
<name>A0A6P8HZH8_ACTTE</name>
<dbReference type="GO" id="GO:0000981">
    <property type="term" value="F:DNA-binding transcription factor activity, RNA polymerase II-specific"/>
    <property type="evidence" value="ECO:0007669"/>
    <property type="project" value="TreeGrafter"/>
</dbReference>
<gene>
    <name evidence="8" type="primary">LOC116294583</name>
</gene>
<dbReference type="InterPro" id="IPR001766">
    <property type="entry name" value="Fork_head_dom"/>
</dbReference>